<dbReference type="InterPro" id="IPR058074">
    <property type="entry name" value="Bacteriocin-like"/>
</dbReference>
<proteinExistence type="predicted"/>
<protein>
    <submittedName>
        <fullName evidence="1">Bacteriocin-type signal sequence-containing protein</fullName>
    </submittedName>
</protein>
<dbReference type="AlphaFoldDB" id="A0A1M5GN35"/>
<reference evidence="2" key="1">
    <citation type="submission" date="2016-11" db="EMBL/GenBank/DDBJ databases">
        <authorList>
            <person name="Varghese N."/>
            <person name="Submissions S."/>
        </authorList>
    </citation>
    <scope>NUCLEOTIDE SEQUENCE [LARGE SCALE GENOMIC DNA]</scope>
    <source>
        <strain evidence="2">YR203</strain>
    </source>
</reference>
<dbReference type="NCBIfam" id="NF047798">
    <property type="entry name" value="leader_Chryseo"/>
    <property type="match status" value="1"/>
</dbReference>
<dbReference type="InterPro" id="IPR010133">
    <property type="entry name" value="Bacteriocin_signal_seq"/>
</dbReference>
<dbReference type="NCBIfam" id="TIGR01847">
    <property type="entry name" value="bacteriocin_sig"/>
    <property type="match status" value="1"/>
</dbReference>
<name>A0A1M5GN35_9FLAO</name>
<organism evidence="1 2">
    <name type="scientific">Chryseobacterium vrystaatense</name>
    <dbReference type="NCBI Taxonomy" id="307480"/>
    <lineage>
        <taxon>Bacteria</taxon>
        <taxon>Pseudomonadati</taxon>
        <taxon>Bacteroidota</taxon>
        <taxon>Flavobacteriia</taxon>
        <taxon>Flavobacteriales</taxon>
        <taxon>Weeksellaceae</taxon>
        <taxon>Chryseobacterium group</taxon>
        <taxon>Chryseobacterium</taxon>
    </lineage>
</organism>
<dbReference type="EMBL" id="FQVE01000004">
    <property type="protein sequence ID" value="SHG05144.1"/>
    <property type="molecule type" value="Genomic_DNA"/>
</dbReference>
<accession>A0A1M5GN35</accession>
<evidence type="ECO:0000313" key="2">
    <source>
        <dbReference type="Proteomes" id="UP000184108"/>
    </source>
</evidence>
<sequence length="64" mass="7366">MKSLWIKQQIKTKILMKNFKKLTKSDLKTIEGGWVPPEGGRCPNGTCQYSENGPCRIYNPDKCY</sequence>
<gene>
    <name evidence="1" type="ORF">SAMN02787073_3414</name>
</gene>
<evidence type="ECO:0000313" key="1">
    <source>
        <dbReference type="EMBL" id="SHG05144.1"/>
    </source>
</evidence>
<dbReference type="Proteomes" id="UP000184108">
    <property type="component" value="Unassembled WGS sequence"/>
</dbReference>